<sequence length="70" mass="7668">AIYAAFYKAGCVDEVFLTIGPVIVAGEDTLSIVSGENAFSPETVPHLELVSSIPNMETSEVYLRYRMNQL</sequence>
<evidence type="ECO:0008006" key="2">
    <source>
        <dbReference type="Google" id="ProtNLM"/>
    </source>
</evidence>
<accession>A0A383EKX6</accession>
<feature type="non-terminal residue" evidence="1">
    <location>
        <position position="1"/>
    </location>
</feature>
<dbReference type="Gene3D" id="3.40.430.10">
    <property type="entry name" value="Dihydrofolate Reductase, subunit A"/>
    <property type="match status" value="1"/>
</dbReference>
<evidence type="ECO:0000313" key="1">
    <source>
        <dbReference type="EMBL" id="SVE57391.1"/>
    </source>
</evidence>
<reference evidence="1" key="1">
    <citation type="submission" date="2018-05" db="EMBL/GenBank/DDBJ databases">
        <authorList>
            <person name="Lanie J.A."/>
            <person name="Ng W.-L."/>
            <person name="Kazmierczak K.M."/>
            <person name="Andrzejewski T.M."/>
            <person name="Davidsen T.M."/>
            <person name="Wayne K.J."/>
            <person name="Tettelin H."/>
            <person name="Glass J.I."/>
            <person name="Rusch D."/>
            <person name="Podicherti R."/>
            <person name="Tsui H.-C.T."/>
            <person name="Winkler M.E."/>
        </authorList>
    </citation>
    <scope>NUCLEOTIDE SEQUENCE</scope>
</reference>
<proteinExistence type="predicted"/>
<gene>
    <name evidence="1" type="ORF">METZ01_LOCUS510245</name>
</gene>
<dbReference type="InterPro" id="IPR024072">
    <property type="entry name" value="DHFR-like_dom_sf"/>
</dbReference>
<dbReference type="AlphaFoldDB" id="A0A383EKX6"/>
<organism evidence="1">
    <name type="scientific">marine metagenome</name>
    <dbReference type="NCBI Taxonomy" id="408172"/>
    <lineage>
        <taxon>unclassified sequences</taxon>
        <taxon>metagenomes</taxon>
        <taxon>ecological metagenomes</taxon>
    </lineage>
</organism>
<protein>
    <recommendedName>
        <fullName evidence="2">Bacterial bifunctional deaminase-reductase C-terminal domain-containing protein</fullName>
    </recommendedName>
</protein>
<dbReference type="EMBL" id="UINC01226768">
    <property type="protein sequence ID" value="SVE57391.1"/>
    <property type="molecule type" value="Genomic_DNA"/>
</dbReference>
<name>A0A383EKX6_9ZZZZ</name>
<dbReference type="SUPFAM" id="SSF53597">
    <property type="entry name" value="Dihydrofolate reductase-like"/>
    <property type="match status" value="1"/>
</dbReference>